<feature type="region of interest" description="Disordered" evidence="1">
    <location>
        <begin position="200"/>
        <end position="224"/>
    </location>
</feature>
<dbReference type="Proteomes" id="UP000494106">
    <property type="component" value="Unassembled WGS sequence"/>
</dbReference>
<evidence type="ECO:0000313" key="3">
    <source>
        <dbReference type="Proteomes" id="UP000494106"/>
    </source>
</evidence>
<evidence type="ECO:0000256" key="1">
    <source>
        <dbReference type="SAM" id="MobiDB-lite"/>
    </source>
</evidence>
<feature type="compositionally biased region" description="Low complexity" evidence="1">
    <location>
        <begin position="201"/>
        <end position="216"/>
    </location>
</feature>
<keyword evidence="3" id="KW-1185">Reference proteome</keyword>
<feature type="compositionally biased region" description="Polar residues" evidence="1">
    <location>
        <begin position="495"/>
        <end position="507"/>
    </location>
</feature>
<protein>
    <submittedName>
        <fullName evidence="2">Uncharacterized protein</fullName>
    </submittedName>
</protein>
<comment type="caution">
    <text evidence="2">The sequence shown here is derived from an EMBL/GenBank/DDBJ whole genome shotgun (WGS) entry which is preliminary data.</text>
</comment>
<dbReference type="OrthoDB" id="6617942at2759"/>
<proteinExistence type="predicted"/>
<reference evidence="2 3" key="1">
    <citation type="submission" date="2020-04" db="EMBL/GenBank/DDBJ databases">
        <authorList>
            <person name="Wallbank WR R."/>
            <person name="Pardo Diaz C."/>
            <person name="Kozak K."/>
            <person name="Martin S."/>
            <person name="Jiggins C."/>
            <person name="Moest M."/>
            <person name="Warren A I."/>
            <person name="Byers J.R.P. K."/>
            <person name="Montejo-Kovacevich G."/>
            <person name="Yen C E."/>
        </authorList>
    </citation>
    <scope>NUCLEOTIDE SEQUENCE [LARGE SCALE GENOMIC DNA]</scope>
</reference>
<dbReference type="AlphaFoldDB" id="A0A8S1B202"/>
<dbReference type="EMBL" id="CADEBC010000586">
    <property type="protein sequence ID" value="CAB3256453.1"/>
    <property type="molecule type" value="Genomic_DNA"/>
</dbReference>
<sequence>MEKTRRAFKSPLFGGIVDIKDNSLPTYEDVMKYYEWTRHQLKSQLETAKEPTFAQVADIVVPRIEGIWLTASIPTVTRTRIIQMLKAYHMKCKNLLKSIKKISPEKLESFRENSKLLFDIASCKCKELPYCICPTNKKVPKQEQPFLINQRTSRNMFIGKIDITTTKKLQKTLKRKLDRENSTSKSLSKSFMSVDTEINVSMTSPTSPTSERSSSTADEFLNTTDDGIPEIKRKKISHINLPTLSKTCDRYGVSDRAAAAIASSVLHDIGSDLEVIDRHKLRRERSKNRQKLVKEVINTELSALYFDGKKDKTLKIVKKGNKHYRTTCIEEHISLIQEPGSIYMGYVVPSTGSAKAIVTAITGFLAKKSISLQHLMAIGCDGTNVNTGKYGGIIRLLEKSLQRPLQWVICLLHMNELPLRHLFLHIDGATSGPKSYTGQLGKSLETCEQLPVQKFHPIEGEPLLTTAVDLSTDQKYLHDIVSAVQSGDFPEDLANRSQGNRRSSNASKETRSRRREAIFDEHNFYEESEGPLYGAGIAD</sequence>
<organism evidence="2 3">
    <name type="scientific">Arctia plantaginis</name>
    <name type="common">Wood tiger moth</name>
    <name type="synonym">Phalaena plantaginis</name>
    <dbReference type="NCBI Taxonomy" id="874455"/>
    <lineage>
        <taxon>Eukaryota</taxon>
        <taxon>Metazoa</taxon>
        <taxon>Ecdysozoa</taxon>
        <taxon>Arthropoda</taxon>
        <taxon>Hexapoda</taxon>
        <taxon>Insecta</taxon>
        <taxon>Pterygota</taxon>
        <taxon>Neoptera</taxon>
        <taxon>Endopterygota</taxon>
        <taxon>Lepidoptera</taxon>
        <taxon>Glossata</taxon>
        <taxon>Ditrysia</taxon>
        <taxon>Noctuoidea</taxon>
        <taxon>Erebidae</taxon>
        <taxon>Arctiinae</taxon>
        <taxon>Arctia</taxon>
    </lineage>
</organism>
<feature type="region of interest" description="Disordered" evidence="1">
    <location>
        <begin position="489"/>
        <end position="515"/>
    </location>
</feature>
<evidence type="ECO:0000313" key="2">
    <source>
        <dbReference type="EMBL" id="CAB3256453.1"/>
    </source>
</evidence>
<gene>
    <name evidence="2" type="ORF">APLA_LOCUS15429</name>
</gene>
<accession>A0A8S1B202</accession>
<name>A0A8S1B202_ARCPL</name>